<proteinExistence type="predicted"/>
<accession>A0ABU5IVM8</accession>
<evidence type="ECO:0000313" key="2">
    <source>
        <dbReference type="Proteomes" id="UP001290455"/>
    </source>
</evidence>
<dbReference type="Pfam" id="PF07307">
    <property type="entry name" value="HEPPP_synt_1"/>
    <property type="match status" value="1"/>
</dbReference>
<sequence length="272" mass="31474">MIILEDIQKKIADLKEKIQEQLMHPYLLSNIQAPVIDEDKLLILISILDQVDLPIKTYDNYVLTTMLLHVAIDTHEQVTNSIPDEDALKTRQLTVLAGVYYSGLYYKFLAAEDDVDVIRMLAEGIKEIYDKKILVYQKSLDSQEKLMTSLMAIESSLIDKFINYFKLDSWNELASNFLLIKRLSKEMEQFKQSGKSVVFEALKQLTLPNVPTLKDLSLEQQNHLILICEKYMDYARDLLEKAIVKLPHLNANLNQRISTLLQQPSLMRKEVK</sequence>
<keyword evidence="1" id="KW-0614">Plasmid</keyword>
<name>A0ABU5IVM8_9BACI</name>
<gene>
    <name evidence="1" type="ORF">SM124_05525</name>
</gene>
<dbReference type="RefSeq" id="WP_322445269.1">
    <property type="nucleotide sequence ID" value="NZ_JAXOFX010000002.1"/>
</dbReference>
<comment type="caution">
    <text evidence="1">The sequence shown here is derived from an EMBL/GenBank/DDBJ whole genome shotgun (WGS) entry which is preliminary data.</text>
</comment>
<dbReference type="Gene3D" id="1.20.120.1450">
    <property type="match status" value="1"/>
</dbReference>
<protein>
    <submittedName>
        <fullName evidence="1">Heptaprenyl diphosphate synthase component 1</fullName>
    </submittedName>
</protein>
<organism evidence="1 2">
    <name type="scientific">Robertmurraya mangrovi</name>
    <dbReference type="NCBI Taxonomy" id="3098077"/>
    <lineage>
        <taxon>Bacteria</taxon>
        <taxon>Bacillati</taxon>
        <taxon>Bacillota</taxon>
        <taxon>Bacilli</taxon>
        <taxon>Bacillales</taxon>
        <taxon>Bacillaceae</taxon>
        <taxon>Robertmurraya</taxon>
    </lineage>
</organism>
<dbReference type="EMBL" id="JAXOFX010000002">
    <property type="protein sequence ID" value="MDZ5471200.1"/>
    <property type="molecule type" value="Genomic_DNA"/>
</dbReference>
<dbReference type="InterPro" id="IPR009920">
    <property type="entry name" value="HEPPP_synth_su1"/>
</dbReference>
<keyword evidence="2" id="KW-1185">Reference proteome</keyword>
<reference evidence="1 2" key="1">
    <citation type="submission" date="2023-11" db="EMBL/GenBank/DDBJ databases">
        <title>Bacillus jintuensis, isolated from a mudflat on the Beibu Gulf coast.</title>
        <authorList>
            <person name="Li M."/>
        </authorList>
    </citation>
    <scope>NUCLEOTIDE SEQUENCE [LARGE SCALE GENOMIC DNA]</scope>
    <source>
        <strain evidence="1 2">31A1R</strain>
        <plasmid evidence="1">unnamed</plasmid>
    </source>
</reference>
<geneLocation type="plasmid" evidence="1">
    <name>unnamed</name>
</geneLocation>
<dbReference type="Proteomes" id="UP001290455">
    <property type="component" value="Unassembled WGS sequence"/>
</dbReference>
<evidence type="ECO:0000313" key="1">
    <source>
        <dbReference type="EMBL" id="MDZ5471200.1"/>
    </source>
</evidence>